<name>A0A7C8VPQ4_ORBOL</name>
<accession>A0A7C8VPQ4</accession>
<protein>
    <submittedName>
        <fullName evidence="1">Uncharacterized protein</fullName>
    </submittedName>
</protein>
<organism evidence="1 2">
    <name type="scientific">Orbilia oligospora</name>
    <name type="common">Nematode-trapping fungus</name>
    <name type="synonym">Arthrobotrys oligospora</name>
    <dbReference type="NCBI Taxonomy" id="2813651"/>
    <lineage>
        <taxon>Eukaryota</taxon>
        <taxon>Fungi</taxon>
        <taxon>Dikarya</taxon>
        <taxon>Ascomycota</taxon>
        <taxon>Pezizomycotina</taxon>
        <taxon>Orbiliomycetes</taxon>
        <taxon>Orbiliales</taxon>
        <taxon>Orbiliaceae</taxon>
        <taxon>Orbilia</taxon>
    </lineage>
</organism>
<evidence type="ECO:0000313" key="2">
    <source>
        <dbReference type="Proteomes" id="UP000474640"/>
    </source>
</evidence>
<dbReference type="EMBL" id="JAABOJ010000002">
    <property type="protein sequence ID" value="KAF3289648.1"/>
    <property type="molecule type" value="Genomic_DNA"/>
</dbReference>
<reference evidence="1 2" key="1">
    <citation type="submission" date="2020-01" db="EMBL/GenBank/DDBJ databases">
        <authorList>
            <person name="Palmer J.M."/>
        </authorList>
    </citation>
    <scope>NUCLEOTIDE SEQUENCE [LARGE SCALE GENOMIC DNA]</scope>
    <source>
        <strain evidence="1 2">TWF970</strain>
    </source>
</reference>
<sequence>MAPLRPSLKPPFCGSGTCKDGMEWPLVACLLIEEENQGLVLCNRVGSKNLLHSIYTSPPPSAEAIKPNCRLFHQRSLASSAGTRTVLHPRNPHQNQAGTSLSTKIVHAFAPKDLFITIILQFQLESDQDLSEALVLGSSTQILDDFNRSVSHVILDC</sequence>
<gene>
    <name evidence="1" type="ORF">TWF970_003416</name>
</gene>
<dbReference type="OrthoDB" id="10381616at2759"/>
<comment type="caution">
    <text evidence="1">The sequence shown here is derived from an EMBL/GenBank/DDBJ whole genome shotgun (WGS) entry which is preliminary data.</text>
</comment>
<dbReference type="AlphaFoldDB" id="A0A7C8VPQ4"/>
<proteinExistence type="predicted"/>
<evidence type="ECO:0000313" key="1">
    <source>
        <dbReference type="EMBL" id="KAF3289648.1"/>
    </source>
</evidence>
<dbReference type="Proteomes" id="UP000474640">
    <property type="component" value="Unassembled WGS sequence"/>
</dbReference>